<dbReference type="EMBL" id="CAXDID020000129">
    <property type="protein sequence ID" value="CAL6034849.1"/>
    <property type="molecule type" value="Genomic_DNA"/>
</dbReference>
<organism evidence="1">
    <name type="scientific">Hexamita inflata</name>
    <dbReference type="NCBI Taxonomy" id="28002"/>
    <lineage>
        <taxon>Eukaryota</taxon>
        <taxon>Metamonada</taxon>
        <taxon>Diplomonadida</taxon>
        <taxon>Hexamitidae</taxon>
        <taxon>Hexamitinae</taxon>
        <taxon>Hexamita</taxon>
    </lineage>
</organism>
<dbReference type="Proteomes" id="UP001642409">
    <property type="component" value="Unassembled WGS sequence"/>
</dbReference>
<evidence type="ECO:0000313" key="2">
    <source>
        <dbReference type="EMBL" id="CAL6034849.1"/>
    </source>
</evidence>
<reference evidence="2 3" key="2">
    <citation type="submission" date="2024-07" db="EMBL/GenBank/DDBJ databases">
        <authorList>
            <person name="Akdeniz Z."/>
        </authorList>
    </citation>
    <scope>NUCLEOTIDE SEQUENCE [LARGE SCALE GENOMIC DNA]</scope>
</reference>
<accession>A0AA86QA97</accession>
<gene>
    <name evidence="2" type="ORF">HINF_LOCUS35649</name>
    <name evidence="1" type="ORF">HINF_LOCUS36040</name>
</gene>
<dbReference type="AlphaFoldDB" id="A0AA86QA97"/>
<sequence>MLLQIKLIFTFNINCPQNFTNVNQSCFCSMKMSSNKQQCTESCALMNEAVLQNGSCGFCQDIYEQNGELYCQQMRKIQTIACGSFASSLDGGVTCTCNAGFVFKYSSTTDCECASGTYLSGSTCSATCSGATPLIDGNGKKCIASCANDDYASIVIRNYEGTKCVFFCSTTTASPCTSAAPCNTFKSINSAQCILDCNAEVSGNQGDNVLHKCATSCNTGAPTQSSIQGLNNPNQCFAKCGEDGSIQAKTNTCVTACDSAAKGLILSFDGTFCLDNCTLNDVAAYGTKRVVSAPGILPALRCVESCTGSFMNSNTTACVLSCQTNDYLRYGDVRVSKCVDSCSPAGTQNTYTYIDTISIPNRYLCVANCKNQVPTSLLNYEATACAMTCPQSGGVDTFATVLRDKCVKSCKTEDSGSLIDKSAYPHVCVADCVVNVTYSSVDKTSCVVSCFIQDNPASFIDYQNKSCVSACDPNAVVPSFKVQGTVPDRCVSDCKAFDRSMISADHTKCEAVCSTNTYKTVNQSNCVNSCYLEDNNAAIHLENCVATCPFGTNQYDRYYLTYNSSNCIQDCKLDTYGGAVAGRLIDSTKTRCISSCPVSQYLTLNKTNCVVSCYDDDDINDAGINGGKRRLGQFRPNNITCVDQCIYDASNPNQIIQEYATADMKKCVLRCDENPLQVINATKNGCMLKSNCLSGSILYNTGKDTYCQVCPALSTSNAEQTTCICASNQIYDPYSNSCTSCPENSNMLNNICTCNVISGQQMVNRACLCVTTYSVVQGSSCVCPANSHLQSMACVCNTDSFILSTNGGILQCQVCPPLTSPDSAQITCVCPQNQIYNLQNKSCDACPANSKAIGNRCICDICGQQIVFGECQCVKSNSQIHWRKGKQ</sequence>
<name>A0AA86QA97_9EUKA</name>
<evidence type="ECO:0000313" key="1">
    <source>
        <dbReference type="EMBL" id="CAI9948395.1"/>
    </source>
</evidence>
<keyword evidence="3" id="KW-1185">Reference proteome</keyword>
<protein>
    <submittedName>
        <fullName evidence="1">Multiple epidermal growth factor-like domain-containing protein</fullName>
    </submittedName>
    <submittedName>
        <fullName evidence="2">Multiple_epidermal growth factor-like domain-containing protein</fullName>
    </submittedName>
</protein>
<evidence type="ECO:0000313" key="3">
    <source>
        <dbReference type="Proteomes" id="UP001642409"/>
    </source>
</evidence>
<comment type="caution">
    <text evidence="1">The sequence shown here is derived from an EMBL/GenBank/DDBJ whole genome shotgun (WGS) entry which is preliminary data.</text>
</comment>
<dbReference type="EMBL" id="CATOUU010000788">
    <property type="protein sequence ID" value="CAI9948395.1"/>
    <property type="molecule type" value="Genomic_DNA"/>
</dbReference>
<reference evidence="1" key="1">
    <citation type="submission" date="2023-06" db="EMBL/GenBank/DDBJ databases">
        <authorList>
            <person name="Kurt Z."/>
        </authorList>
    </citation>
    <scope>NUCLEOTIDE SEQUENCE</scope>
</reference>
<proteinExistence type="predicted"/>